<dbReference type="GO" id="GO:0030010">
    <property type="term" value="P:establishment of cell polarity"/>
    <property type="evidence" value="ECO:0007669"/>
    <property type="project" value="TreeGrafter"/>
</dbReference>
<feature type="region of interest" description="Disordered" evidence="3">
    <location>
        <begin position="772"/>
        <end position="814"/>
    </location>
</feature>
<gene>
    <name evidence="5" type="ORF">MYCIT1_LOCUS10340</name>
</gene>
<feature type="region of interest" description="Disordered" evidence="3">
    <location>
        <begin position="1283"/>
        <end position="1304"/>
    </location>
</feature>
<dbReference type="InterPro" id="IPR005613">
    <property type="entry name" value="AIP3_C"/>
</dbReference>
<evidence type="ECO:0000313" key="6">
    <source>
        <dbReference type="Proteomes" id="UP001295794"/>
    </source>
</evidence>
<dbReference type="Proteomes" id="UP001295794">
    <property type="component" value="Unassembled WGS sequence"/>
</dbReference>
<accession>A0AAD2H410</accession>
<dbReference type="InterPro" id="IPR022782">
    <property type="entry name" value="AIP3-like_C"/>
</dbReference>
<feature type="domain" description="Actin interacting protein 3 C-terminal" evidence="4">
    <location>
        <begin position="908"/>
        <end position="1375"/>
    </location>
</feature>
<comment type="caution">
    <text evidence="5">The sequence shown here is derived from an EMBL/GenBank/DDBJ whole genome shotgun (WGS) entry which is preliminary data.</text>
</comment>
<evidence type="ECO:0000259" key="4">
    <source>
        <dbReference type="SMART" id="SM00806"/>
    </source>
</evidence>
<feature type="coiled-coil region" evidence="2">
    <location>
        <begin position="1162"/>
        <end position="1222"/>
    </location>
</feature>
<feature type="region of interest" description="Disordered" evidence="3">
    <location>
        <begin position="829"/>
        <end position="882"/>
    </location>
</feature>
<dbReference type="EMBL" id="CAVNYO010000129">
    <property type="protein sequence ID" value="CAK5267648.1"/>
    <property type="molecule type" value="Genomic_DNA"/>
</dbReference>
<dbReference type="Pfam" id="PF23153">
    <property type="entry name" value="Aip3p_Bud6_N"/>
    <property type="match status" value="1"/>
</dbReference>
<feature type="compositionally biased region" description="Low complexity" evidence="3">
    <location>
        <begin position="872"/>
        <end position="882"/>
    </location>
</feature>
<evidence type="ECO:0000256" key="1">
    <source>
        <dbReference type="ARBA" id="ARBA00023054"/>
    </source>
</evidence>
<evidence type="ECO:0000256" key="3">
    <source>
        <dbReference type="SAM" id="MobiDB-lite"/>
    </source>
</evidence>
<feature type="region of interest" description="Disordered" evidence="3">
    <location>
        <begin position="556"/>
        <end position="755"/>
    </location>
</feature>
<evidence type="ECO:0000256" key="2">
    <source>
        <dbReference type="SAM" id="Coils"/>
    </source>
</evidence>
<feature type="compositionally biased region" description="Low complexity" evidence="3">
    <location>
        <begin position="601"/>
        <end position="611"/>
    </location>
</feature>
<feature type="region of interest" description="Disordered" evidence="3">
    <location>
        <begin position="1379"/>
        <end position="1399"/>
    </location>
</feature>
<keyword evidence="6" id="KW-1185">Reference proteome</keyword>
<reference evidence="5" key="1">
    <citation type="submission" date="2023-11" db="EMBL/GenBank/DDBJ databases">
        <authorList>
            <person name="De Vega J J."/>
            <person name="De Vega J J."/>
        </authorList>
    </citation>
    <scope>NUCLEOTIDE SEQUENCE</scope>
</reference>
<keyword evidence="1 2" id="KW-0175">Coiled coil</keyword>
<feature type="compositionally biased region" description="Pro residues" evidence="3">
    <location>
        <begin position="672"/>
        <end position="681"/>
    </location>
</feature>
<feature type="compositionally biased region" description="Basic and acidic residues" evidence="3">
    <location>
        <begin position="556"/>
        <end position="583"/>
    </location>
</feature>
<dbReference type="GO" id="GO:0005737">
    <property type="term" value="C:cytoplasm"/>
    <property type="evidence" value="ECO:0007669"/>
    <property type="project" value="TreeGrafter"/>
</dbReference>
<feature type="compositionally biased region" description="Pro residues" evidence="3">
    <location>
        <begin position="695"/>
        <end position="705"/>
    </location>
</feature>
<dbReference type="InterPro" id="IPR051825">
    <property type="entry name" value="SRCIN1"/>
</dbReference>
<feature type="region of interest" description="Disordered" evidence="3">
    <location>
        <begin position="1058"/>
        <end position="1087"/>
    </location>
</feature>
<dbReference type="GO" id="GO:0005519">
    <property type="term" value="F:cytoskeletal regulatory protein binding"/>
    <property type="evidence" value="ECO:0007669"/>
    <property type="project" value="InterPro"/>
</dbReference>
<sequence>MITRPSFWARVLWLHLSRSFNETLDCLVFFPWADRSQARSTRRRPTLDLTGTLSIASSQRISLQMGSLPTTFQGSPIAFENYTAGPPTDEPLSGKWNGHRVDDLPPELQAQIDPADIIPNRMGGRYAQTPFHSNGQPHAPGLRPHHPSRPVRIVRKSRAEKAKEQAKARHKASERAFQALLAASGNSTCPQCIYDLRIQSRQQVAASFPALYADFAHGLKPQIRTKLPALPGMEMIDFNPKPMEGQTTDSHGVSLTEILDFRDVLEGARDPILHGSADVKLKIQHPGYPIVVKELASNCEHRPVSRFNLAYSVAEAYSSFFEHNKFSRADAAASGAEVSIQFLHQMRLVSLYTTDHSNYIAHIALVEITASTTVSFVSHVKPECSTFQSGVRQRVCLSARYEPVRIIVFKSDRAGRLQEWRLFCTSREVVLFNNRFNVIMKPAVESAVTRLLVSIKQLLESLTQWSVLKIDENSVSDVYVRLGNDFNAAVAAFAAYNIDMAELMTVPDDLRNVLEQCLAEDASQDNLELYLPTVRQIITNLLQGLRGKQSIYRRIMSDHRRSEQSTSERTDSRSSRSKREGSHRSQLSRSGLSDENPPTPTSARDSTSSRRSAGHSSRRRDPGSPLVGNTMNGEAFIGGFAPALVEPTPTEPTPEREVADSPEPQSRRNRNVPPPIDPPPAESVDQYPSNSPNDPTLPMPSPAPNVPASVKRYSLVDKPLATPQVVVEPSTPGPDMERLNGTVSPPPPDTPPIDALQAPAVANSLAALKKSDTLERRASKRFSTYNISKMTGAIPTRERSVRTGSGAANRRSLAAGSALTPGDLAVLTEVDDEEPAAPTLVRKSSNSRSRASPSGADRSQAGTPPVPPLPSTPSRTPEPVLAVSSAAASVESLVAPAPPPPATQLIVFLQLGREVKKVTIDRGLSVASLRMLFVDKFSYNPGLENFPAIYIRDPASGVQYELEDMDEVKEKCLLSLNIEPLDQIKQHIDAQISTLSQDIKELKSVVNNNGSGNSGNRQSIHLPAIVGQPLAESTPAPNRPTDRQFQNVARRLSRFVGDASSEMPPFSTSPPPMPSAQSTLQPQMTGGSVLSDYSSRVVTDLKTQFDEVQNLRRDLGVLRQLYTEFMKSTKDSLGSLRAQTKSVKQLANTNVGGARGYIDTGKKKLDNRSQNVLTEIEKLQDAVENVKDDVVKRHITPKMQYLKTIKNDIEALSAEMASLKEHIDTVKPMWKKTWEEELQNIVDEQGFLNHQEQFLEDLIEDQKALVEVYGHVEKIISIRGPGSVGSRNGRKGFRPPPIDEGHNGLSTVMLEIRGAAIDPEKRMKAIEASQKNRQKELASRSDEMQAELTDFVTNKKLKMTGGAEEAERVRQRRNEMTLKAMFSSGGVTEMGSMSGDSSM</sequence>
<feature type="compositionally biased region" description="Polar residues" evidence="3">
    <location>
        <begin position="1076"/>
        <end position="1087"/>
    </location>
</feature>
<evidence type="ECO:0000313" key="5">
    <source>
        <dbReference type="EMBL" id="CAK5267648.1"/>
    </source>
</evidence>
<dbReference type="SMART" id="SM00806">
    <property type="entry name" value="AIP3"/>
    <property type="match status" value="1"/>
</dbReference>
<dbReference type="PANTHER" id="PTHR22741">
    <property type="entry name" value="P140CAP/SNIP-RELATED"/>
    <property type="match status" value="1"/>
</dbReference>
<dbReference type="GO" id="GO:0051286">
    <property type="term" value="C:cell tip"/>
    <property type="evidence" value="ECO:0007669"/>
    <property type="project" value="TreeGrafter"/>
</dbReference>
<organism evidence="5 6">
    <name type="scientific">Mycena citricolor</name>
    <dbReference type="NCBI Taxonomy" id="2018698"/>
    <lineage>
        <taxon>Eukaryota</taxon>
        <taxon>Fungi</taxon>
        <taxon>Dikarya</taxon>
        <taxon>Basidiomycota</taxon>
        <taxon>Agaricomycotina</taxon>
        <taxon>Agaricomycetes</taxon>
        <taxon>Agaricomycetidae</taxon>
        <taxon>Agaricales</taxon>
        <taxon>Marasmiineae</taxon>
        <taxon>Mycenaceae</taxon>
        <taxon>Mycena</taxon>
    </lineage>
</organism>
<name>A0AAD2H410_9AGAR</name>
<protein>
    <recommendedName>
        <fullName evidence="4">Actin interacting protein 3 C-terminal domain-containing protein</fullName>
    </recommendedName>
</protein>
<dbReference type="PANTHER" id="PTHR22741:SF10">
    <property type="entry name" value="COILED-COIL DOMAIN-CONTAINING PROTEIN CG32809"/>
    <property type="match status" value="1"/>
</dbReference>
<dbReference type="InterPro" id="IPR056279">
    <property type="entry name" value="Aip3p_Bud6_N"/>
</dbReference>
<feature type="compositionally biased region" description="Low complexity" evidence="3">
    <location>
        <begin position="842"/>
        <end position="854"/>
    </location>
</feature>
<proteinExistence type="predicted"/>
<dbReference type="Gene3D" id="1.20.58.1540">
    <property type="entry name" value="Actin interacting protein 3, C-terminal domain"/>
    <property type="match status" value="1"/>
</dbReference>
<dbReference type="Pfam" id="PF03915">
    <property type="entry name" value="AIP3"/>
    <property type="match status" value="1"/>
</dbReference>
<feature type="compositionally biased region" description="Polar residues" evidence="3">
    <location>
        <begin position="584"/>
        <end position="593"/>
    </location>
</feature>